<dbReference type="InterPro" id="IPR015421">
    <property type="entry name" value="PyrdxlP-dep_Trfase_major"/>
</dbReference>
<name>A0ABS8TH48_DATST</name>
<gene>
    <name evidence="3" type="ORF">HAX54_009716</name>
</gene>
<dbReference type="PANTHER" id="PTHR46101">
    <property type="match status" value="1"/>
</dbReference>
<dbReference type="InterPro" id="IPR051151">
    <property type="entry name" value="Group_II_Decarboxylase"/>
</dbReference>
<keyword evidence="4" id="KW-1185">Reference proteome</keyword>
<organism evidence="3 4">
    <name type="scientific">Datura stramonium</name>
    <name type="common">Jimsonweed</name>
    <name type="synonym">Common thornapple</name>
    <dbReference type="NCBI Taxonomy" id="4076"/>
    <lineage>
        <taxon>Eukaryota</taxon>
        <taxon>Viridiplantae</taxon>
        <taxon>Streptophyta</taxon>
        <taxon>Embryophyta</taxon>
        <taxon>Tracheophyta</taxon>
        <taxon>Spermatophyta</taxon>
        <taxon>Magnoliopsida</taxon>
        <taxon>eudicotyledons</taxon>
        <taxon>Gunneridae</taxon>
        <taxon>Pentapetalae</taxon>
        <taxon>asterids</taxon>
        <taxon>lamiids</taxon>
        <taxon>Solanales</taxon>
        <taxon>Solanaceae</taxon>
        <taxon>Solanoideae</taxon>
        <taxon>Datureae</taxon>
        <taxon>Datura</taxon>
    </lineage>
</organism>
<comment type="caution">
    <text evidence="3">The sequence shown here is derived from an EMBL/GenBank/DDBJ whole genome shotgun (WGS) entry which is preliminary data.</text>
</comment>
<dbReference type="SUPFAM" id="SSF53383">
    <property type="entry name" value="PLP-dependent transferases"/>
    <property type="match status" value="1"/>
</dbReference>
<dbReference type="Gene3D" id="3.40.640.10">
    <property type="entry name" value="Type I PLP-dependent aspartate aminotransferase-like (Major domain)"/>
    <property type="match status" value="1"/>
</dbReference>
<dbReference type="Proteomes" id="UP000823775">
    <property type="component" value="Unassembled WGS sequence"/>
</dbReference>
<evidence type="ECO:0000313" key="3">
    <source>
        <dbReference type="EMBL" id="MCD7470131.1"/>
    </source>
</evidence>
<reference evidence="3 4" key="1">
    <citation type="journal article" date="2021" name="BMC Genomics">
        <title>Datura genome reveals duplications of psychoactive alkaloid biosynthetic genes and high mutation rate following tissue culture.</title>
        <authorList>
            <person name="Rajewski A."/>
            <person name="Carter-House D."/>
            <person name="Stajich J."/>
            <person name="Litt A."/>
        </authorList>
    </citation>
    <scope>NUCLEOTIDE SEQUENCE [LARGE SCALE GENOMIC DNA]</scope>
    <source>
        <strain evidence="3">AR-01</strain>
    </source>
</reference>
<accession>A0ABS8TH48</accession>
<keyword evidence="2" id="KW-0456">Lyase</keyword>
<dbReference type="PANTHER" id="PTHR46101:SF16">
    <property type="entry name" value="HISTIDINE DECARBOXYLASE-LIKE"/>
    <property type="match status" value="1"/>
</dbReference>
<keyword evidence="2" id="KW-0210">Decarboxylase</keyword>
<comment type="similarity">
    <text evidence="1">Belongs to the group II decarboxylase family.</text>
</comment>
<evidence type="ECO:0000256" key="1">
    <source>
        <dbReference type="ARBA" id="ARBA00009533"/>
    </source>
</evidence>
<sequence length="340" mass="38304">MGGLSLEMMNGDNKKQKVAPVAGPRKNLQLAVMEPGLKTDGLLGHYLGYPRTCRFSLKDFESGSFELVAFAQLAGKLKRSILGLCYQWWHRRKSPWRELLHGEGILYASKRLSLLFCLQAARMYPEWLRNNQHITKWGMDYSDLRAKLLRRQGQTRPIINVTIGTTFKGAVDDLDIILQTLKDCGYSEDMFYIHCDAALCGLMIPFINNMISFKPIEVSPLRSQVLRMPNAAMVSNNKKSYINNLAKEILSAKGQIGLQKDVKRCLDNANYLKDRLQQAGISVMLNKLSIIVASPNLDNFVNELVQQRKQWYQGGGVEPPCVADDIGAQNCACSYHKLTA</sequence>
<evidence type="ECO:0000256" key="2">
    <source>
        <dbReference type="ARBA" id="ARBA00022793"/>
    </source>
</evidence>
<evidence type="ECO:0000313" key="4">
    <source>
        <dbReference type="Proteomes" id="UP000823775"/>
    </source>
</evidence>
<protein>
    <submittedName>
        <fullName evidence="3">Uncharacterized protein</fullName>
    </submittedName>
</protein>
<dbReference type="InterPro" id="IPR015424">
    <property type="entry name" value="PyrdxlP-dep_Trfase"/>
</dbReference>
<dbReference type="EMBL" id="JACEIK010001528">
    <property type="protein sequence ID" value="MCD7470131.1"/>
    <property type="molecule type" value="Genomic_DNA"/>
</dbReference>
<proteinExistence type="inferred from homology"/>